<organism evidence="3 4">
    <name type="scientific">Pedobacter roseus</name>
    <dbReference type="NCBI Taxonomy" id="336820"/>
    <lineage>
        <taxon>Bacteria</taxon>
        <taxon>Pseudomonadati</taxon>
        <taxon>Bacteroidota</taxon>
        <taxon>Sphingobacteriia</taxon>
        <taxon>Sphingobacteriales</taxon>
        <taxon>Sphingobacteriaceae</taxon>
        <taxon>Pedobacter</taxon>
    </lineage>
</organism>
<name>A0A7G9QI30_9SPHI</name>
<dbReference type="KEGG" id="proe:H9L23_02545"/>
<protein>
    <submittedName>
        <fullName evidence="3">DUF2807 domain-containing protein</fullName>
    </submittedName>
</protein>
<evidence type="ECO:0000313" key="3">
    <source>
        <dbReference type="EMBL" id="QNN43005.1"/>
    </source>
</evidence>
<dbReference type="Proteomes" id="UP000515806">
    <property type="component" value="Chromosome"/>
</dbReference>
<feature type="signal peptide" evidence="1">
    <location>
        <begin position="1"/>
        <end position="29"/>
    </location>
</feature>
<proteinExistence type="predicted"/>
<dbReference type="RefSeq" id="WP_187593525.1">
    <property type="nucleotide sequence ID" value="NZ_CP060723.1"/>
</dbReference>
<keyword evidence="4" id="KW-1185">Reference proteome</keyword>
<feature type="chain" id="PRO_5028985358" evidence="1">
    <location>
        <begin position="30"/>
        <end position="199"/>
    </location>
</feature>
<gene>
    <name evidence="3" type="ORF">H9L23_02545</name>
</gene>
<dbReference type="Pfam" id="PF10988">
    <property type="entry name" value="DUF2807"/>
    <property type="match status" value="1"/>
</dbReference>
<keyword evidence="1" id="KW-0732">Signal</keyword>
<evidence type="ECO:0000256" key="1">
    <source>
        <dbReference type="SAM" id="SignalP"/>
    </source>
</evidence>
<reference evidence="3 4" key="1">
    <citation type="submission" date="2020-08" db="EMBL/GenBank/DDBJ databases">
        <title>Genome sequence of Pedobacter roseus KACC 11594T.</title>
        <authorList>
            <person name="Hyun D.-W."/>
            <person name="Bae J.-W."/>
        </authorList>
    </citation>
    <scope>NUCLEOTIDE SEQUENCE [LARGE SCALE GENOMIC DNA]</scope>
    <source>
        <strain evidence="3 4">KACC 11594</strain>
    </source>
</reference>
<dbReference type="Gene3D" id="2.160.20.120">
    <property type="match status" value="1"/>
</dbReference>
<sequence>MKTLFSTSAKSLMAALVLSASIFSTSVMAGEKQPVKISAPKNFDKVVVSGKVEVTLIQNGSEGVSYADENTGNVKVIQDGSALKITSTDNSPAKITVYVKNIYRVQASDEATVKTQGKLDVKYLQVFLSGNATAKINSKTESLYTVMEGNADLKLSGATGNHNVVMGSTPKLNLDKFAALKTEMSAPLAATVQTAALSK</sequence>
<dbReference type="EMBL" id="CP060723">
    <property type="protein sequence ID" value="QNN43005.1"/>
    <property type="molecule type" value="Genomic_DNA"/>
</dbReference>
<accession>A0A7G9QI30</accession>
<evidence type="ECO:0000259" key="2">
    <source>
        <dbReference type="Pfam" id="PF10988"/>
    </source>
</evidence>
<feature type="domain" description="Putative auto-transporter adhesin head GIN" evidence="2">
    <location>
        <begin position="42"/>
        <end position="186"/>
    </location>
</feature>
<evidence type="ECO:0000313" key="4">
    <source>
        <dbReference type="Proteomes" id="UP000515806"/>
    </source>
</evidence>
<dbReference type="InterPro" id="IPR021255">
    <property type="entry name" value="DUF2807"/>
</dbReference>
<dbReference type="AlphaFoldDB" id="A0A7G9QI30"/>